<accession>A0A2T0BL05</accession>
<dbReference type="EMBL" id="PVXQ01000001">
    <property type="protein sequence ID" value="PRR84566.1"/>
    <property type="molecule type" value="Genomic_DNA"/>
</dbReference>
<dbReference type="Proteomes" id="UP000239471">
    <property type="component" value="Unassembled WGS sequence"/>
</dbReference>
<keyword evidence="2" id="KW-1185">Reference proteome</keyword>
<proteinExistence type="predicted"/>
<name>A0A2T0BL05_9CLOT</name>
<sequence>MNDKLLFRALSYDDIVNLNMNNGIQSRLNSPITGFKQALDNATVQVSSGSKNKTRWISTSKNFFVCAEEYAIPQIGNYNLARCRRKIAMISRNAEISAPTSYNFNDINSTYVKSGNNVLDLGDNNNWPNITKVKNKYCFMNNPCCSNLKYKGWHTTLSSWNQFTLFDKFIFDLSPDYKTDKILKYANRTPNSGNYAPLHLLSLRRLMDAKLITNKISSPHITCSTSNDVKEVLFANSISNNAIVKVLSFEEIDFLYAFKKLTISNNIIFTDILNQLLTSGLCFKYNSIFVLDKLINNKSQSKNLSFLQDFENEKECKRLQLFGCINYQLNTWNINMPFTCAKDISILEDAICVAQIGGQTNTTILKKRKFKNDIVAILDTSSNVISYQESNYEGILEDHKNNLCILDNNQVSKIIFTL</sequence>
<organism evidence="1 2">
    <name type="scientific">Clostridium vincentii</name>
    <dbReference type="NCBI Taxonomy" id="52704"/>
    <lineage>
        <taxon>Bacteria</taxon>
        <taxon>Bacillati</taxon>
        <taxon>Bacillota</taxon>
        <taxon>Clostridia</taxon>
        <taxon>Eubacteriales</taxon>
        <taxon>Clostridiaceae</taxon>
        <taxon>Clostridium</taxon>
    </lineage>
</organism>
<protein>
    <submittedName>
        <fullName evidence="1">Uncharacterized protein</fullName>
    </submittedName>
</protein>
<dbReference type="AlphaFoldDB" id="A0A2T0BL05"/>
<gene>
    <name evidence="1" type="ORF">CLVI_00890</name>
</gene>
<comment type="caution">
    <text evidence="1">The sequence shown here is derived from an EMBL/GenBank/DDBJ whole genome shotgun (WGS) entry which is preliminary data.</text>
</comment>
<evidence type="ECO:0000313" key="1">
    <source>
        <dbReference type="EMBL" id="PRR84566.1"/>
    </source>
</evidence>
<dbReference type="RefSeq" id="WP_106058144.1">
    <property type="nucleotide sequence ID" value="NZ_PVXQ01000001.1"/>
</dbReference>
<reference evidence="1 2" key="1">
    <citation type="submission" date="2018-03" db="EMBL/GenBank/DDBJ databases">
        <title>Genome sequence of Clostridium vincentii DSM 10228.</title>
        <authorList>
            <person name="Poehlein A."/>
            <person name="Daniel R."/>
        </authorList>
    </citation>
    <scope>NUCLEOTIDE SEQUENCE [LARGE SCALE GENOMIC DNA]</scope>
    <source>
        <strain evidence="1 2">DSM 10228</strain>
    </source>
</reference>
<evidence type="ECO:0000313" key="2">
    <source>
        <dbReference type="Proteomes" id="UP000239471"/>
    </source>
</evidence>